<dbReference type="Proteomes" id="UP000681722">
    <property type="component" value="Unassembled WGS sequence"/>
</dbReference>
<dbReference type="AlphaFoldDB" id="A0A815AED8"/>
<dbReference type="EMBL" id="CAJOBC010016732">
    <property type="protein sequence ID" value="CAF4029708.1"/>
    <property type="molecule type" value="Genomic_DNA"/>
</dbReference>
<evidence type="ECO:0000256" key="1">
    <source>
        <dbReference type="SAM" id="MobiDB-lite"/>
    </source>
</evidence>
<comment type="caution">
    <text evidence="2">The sequence shown here is derived from an EMBL/GenBank/DDBJ whole genome shotgun (WGS) entry which is preliminary data.</text>
</comment>
<gene>
    <name evidence="2" type="ORF">GPM918_LOCUS26384</name>
    <name evidence="3" type="ORF">SRO942_LOCUS26527</name>
</gene>
<dbReference type="OrthoDB" id="10210978at2759"/>
<feature type="region of interest" description="Disordered" evidence="1">
    <location>
        <begin position="207"/>
        <end position="234"/>
    </location>
</feature>
<evidence type="ECO:0000313" key="3">
    <source>
        <dbReference type="EMBL" id="CAF4029708.1"/>
    </source>
</evidence>
<organism evidence="2 4">
    <name type="scientific">Didymodactylos carnosus</name>
    <dbReference type="NCBI Taxonomy" id="1234261"/>
    <lineage>
        <taxon>Eukaryota</taxon>
        <taxon>Metazoa</taxon>
        <taxon>Spiralia</taxon>
        <taxon>Gnathifera</taxon>
        <taxon>Rotifera</taxon>
        <taxon>Eurotatoria</taxon>
        <taxon>Bdelloidea</taxon>
        <taxon>Philodinida</taxon>
        <taxon>Philodinidae</taxon>
        <taxon>Didymodactylos</taxon>
    </lineage>
</organism>
<evidence type="ECO:0000313" key="2">
    <source>
        <dbReference type="EMBL" id="CAF1256342.1"/>
    </source>
</evidence>
<dbReference type="EMBL" id="CAJNOQ010010607">
    <property type="protein sequence ID" value="CAF1256342.1"/>
    <property type="molecule type" value="Genomic_DNA"/>
</dbReference>
<proteinExistence type="predicted"/>
<evidence type="ECO:0000313" key="4">
    <source>
        <dbReference type="Proteomes" id="UP000663829"/>
    </source>
</evidence>
<dbReference type="Proteomes" id="UP000663829">
    <property type="component" value="Unassembled WGS sequence"/>
</dbReference>
<sequence length="234" mass="26516">MDSGWNSNEENYQGIDCLPLKIFDGTKTSINDLTEASITYMWLRRIKEIFLAMSKRSNDDPFVERDMAIAKADMHQTCTRYIESIRPTASIVNENVAPQDADECSVQKIQAQLKKLSEAINKATQDSSTNADVKNEIKDNISSIQNTVEKFKIMINKLLANVDETNTTKLQAIVQKLEKKSQKTSLEVKQDWSLQKLYAELFKMSYSRSSTSPETPQVFGEGETEVGENERNIA</sequence>
<reference evidence="2" key="1">
    <citation type="submission" date="2021-02" db="EMBL/GenBank/DDBJ databases">
        <authorList>
            <person name="Nowell W R."/>
        </authorList>
    </citation>
    <scope>NUCLEOTIDE SEQUENCE</scope>
</reference>
<protein>
    <submittedName>
        <fullName evidence="2">Uncharacterized protein</fullName>
    </submittedName>
</protein>
<keyword evidence="4" id="KW-1185">Reference proteome</keyword>
<name>A0A815AED8_9BILA</name>
<accession>A0A815AED8</accession>